<comment type="caution">
    <text evidence="2">The sequence shown here is derived from an EMBL/GenBank/DDBJ whole genome shotgun (WGS) entry which is preliminary data.</text>
</comment>
<dbReference type="RefSeq" id="WP_188497097.1">
    <property type="nucleotide sequence ID" value="NZ_BMFV01000011.1"/>
</dbReference>
<accession>A0A8J3EM33</accession>
<evidence type="ECO:0000313" key="3">
    <source>
        <dbReference type="Proteomes" id="UP000656813"/>
    </source>
</evidence>
<keyword evidence="3" id="KW-1185">Reference proteome</keyword>
<dbReference type="AlphaFoldDB" id="A0A8J3EM33"/>
<reference evidence="2" key="1">
    <citation type="journal article" date="2014" name="Int. J. Syst. Evol. Microbiol.">
        <title>Complete genome sequence of Corynebacterium casei LMG S-19264T (=DSM 44701T), isolated from a smear-ripened cheese.</title>
        <authorList>
            <consortium name="US DOE Joint Genome Institute (JGI-PGF)"/>
            <person name="Walter F."/>
            <person name="Albersmeier A."/>
            <person name="Kalinowski J."/>
            <person name="Ruckert C."/>
        </authorList>
    </citation>
    <scope>NUCLEOTIDE SEQUENCE</scope>
    <source>
        <strain evidence="2">CGMCC 1.12777</strain>
    </source>
</reference>
<keyword evidence="1" id="KW-0175">Coiled coil</keyword>
<name>A0A8J3EM33_9BACL</name>
<evidence type="ECO:0000313" key="2">
    <source>
        <dbReference type="EMBL" id="GGH81022.1"/>
    </source>
</evidence>
<gene>
    <name evidence="2" type="ORF">GCM10007096_18300</name>
</gene>
<protein>
    <submittedName>
        <fullName evidence="2">Uncharacterized protein</fullName>
    </submittedName>
</protein>
<evidence type="ECO:0000256" key="1">
    <source>
        <dbReference type="SAM" id="Coils"/>
    </source>
</evidence>
<dbReference type="Proteomes" id="UP000656813">
    <property type="component" value="Unassembled WGS sequence"/>
</dbReference>
<sequence length="116" mass="13888">MTMSITETEDGLIQAFILLPLTYRVLNHDLKSLEESKVKFKRPYYTLIEQALNRLSKELGAVKREVRKQKMRFHQKDELHYDVWIRGWEHAIGYHPNIAAQWVEEKISGYMSYNFK</sequence>
<dbReference type="EMBL" id="BMFV01000011">
    <property type="protein sequence ID" value="GGH81022.1"/>
    <property type="molecule type" value="Genomic_DNA"/>
</dbReference>
<dbReference type="Pfam" id="PF26325">
    <property type="entry name" value="YhjD"/>
    <property type="match status" value="1"/>
</dbReference>
<feature type="coiled-coil region" evidence="1">
    <location>
        <begin position="45"/>
        <end position="72"/>
    </location>
</feature>
<reference evidence="2" key="2">
    <citation type="submission" date="2020-09" db="EMBL/GenBank/DDBJ databases">
        <authorList>
            <person name="Sun Q."/>
            <person name="Zhou Y."/>
        </authorList>
    </citation>
    <scope>NUCLEOTIDE SEQUENCE</scope>
    <source>
        <strain evidence="2">CGMCC 1.12777</strain>
    </source>
</reference>
<proteinExistence type="predicted"/>
<dbReference type="InterPro" id="IPR058600">
    <property type="entry name" value="YhjD-like"/>
</dbReference>
<organism evidence="2 3">
    <name type="scientific">Pullulanibacillus pueri</name>
    <dbReference type="NCBI Taxonomy" id="1437324"/>
    <lineage>
        <taxon>Bacteria</taxon>
        <taxon>Bacillati</taxon>
        <taxon>Bacillota</taxon>
        <taxon>Bacilli</taxon>
        <taxon>Bacillales</taxon>
        <taxon>Sporolactobacillaceae</taxon>
        <taxon>Pullulanibacillus</taxon>
    </lineage>
</organism>